<dbReference type="InterPro" id="IPR012933">
    <property type="entry name" value="HicA_mRNA_interferase"/>
</dbReference>
<dbReference type="InterPro" id="IPR038570">
    <property type="entry name" value="HicA_sf"/>
</dbReference>
<keyword evidence="6" id="KW-0694">RNA-binding</keyword>
<evidence type="ECO:0000256" key="4">
    <source>
        <dbReference type="ARBA" id="ARBA00022759"/>
    </source>
</evidence>
<reference evidence="8 9" key="1">
    <citation type="submission" date="2015-12" db="EMBL/GenBank/DDBJ databases">
        <title>Genome sequence of Mucilaginibacter gotjawali.</title>
        <authorList>
            <person name="Lee J.S."/>
            <person name="Lee K.C."/>
            <person name="Kim K.K."/>
            <person name="Lee B.W."/>
        </authorList>
    </citation>
    <scope>NUCLEOTIDE SEQUENCE [LARGE SCALE GENOMIC DNA]</scope>
    <source>
        <strain evidence="8 9">SA3-7</strain>
    </source>
</reference>
<dbReference type="Gene3D" id="3.30.920.30">
    <property type="entry name" value="Hypothetical protein"/>
    <property type="match status" value="1"/>
</dbReference>
<evidence type="ECO:0000256" key="3">
    <source>
        <dbReference type="ARBA" id="ARBA00022722"/>
    </source>
</evidence>
<dbReference type="Proteomes" id="UP000218263">
    <property type="component" value="Chromosome"/>
</dbReference>
<accession>A0A0X8X782</accession>
<dbReference type="RefSeq" id="WP_096354961.1">
    <property type="nucleotide sequence ID" value="NZ_AP017313.1"/>
</dbReference>
<keyword evidence="2" id="KW-1277">Toxin-antitoxin system</keyword>
<evidence type="ECO:0000313" key="9">
    <source>
        <dbReference type="Proteomes" id="UP000218263"/>
    </source>
</evidence>
<evidence type="ECO:0000256" key="2">
    <source>
        <dbReference type="ARBA" id="ARBA00022649"/>
    </source>
</evidence>
<dbReference type="KEGG" id="mgot:MgSA37_04465"/>
<keyword evidence="3" id="KW-0540">Nuclease</keyword>
<comment type="similarity">
    <text evidence="1">Belongs to the HicA mRNA interferase family.</text>
</comment>
<evidence type="ECO:0000256" key="1">
    <source>
        <dbReference type="ARBA" id="ARBA00006620"/>
    </source>
</evidence>
<evidence type="ECO:0000313" key="8">
    <source>
        <dbReference type="EMBL" id="BAU56268.1"/>
    </source>
</evidence>
<organism evidence="8 9">
    <name type="scientific">Mucilaginibacter gotjawali</name>
    <dbReference type="NCBI Taxonomy" id="1550579"/>
    <lineage>
        <taxon>Bacteria</taxon>
        <taxon>Pseudomonadati</taxon>
        <taxon>Bacteroidota</taxon>
        <taxon>Sphingobacteriia</taxon>
        <taxon>Sphingobacteriales</taxon>
        <taxon>Sphingobacteriaceae</taxon>
        <taxon>Mucilaginibacter</taxon>
    </lineage>
</organism>
<gene>
    <name evidence="8" type="ORF">MgSA37_04465</name>
</gene>
<name>A0A0X8X782_9SPHI</name>
<dbReference type="EMBL" id="AP017313">
    <property type="protein sequence ID" value="BAU56268.1"/>
    <property type="molecule type" value="Genomic_DNA"/>
</dbReference>
<dbReference type="AlphaFoldDB" id="A0A0X8X782"/>
<dbReference type="OrthoDB" id="121656at2"/>
<dbReference type="GO" id="GO:0004519">
    <property type="term" value="F:endonuclease activity"/>
    <property type="evidence" value="ECO:0007669"/>
    <property type="project" value="UniProtKB-KW"/>
</dbReference>
<dbReference type="GO" id="GO:0003729">
    <property type="term" value="F:mRNA binding"/>
    <property type="evidence" value="ECO:0007669"/>
    <property type="project" value="InterPro"/>
</dbReference>
<protein>
    <submittedName>
        <fullName evidence="8">YcfA-like protein</fullName>
    </submittedName>
</protein>
<sequence>MKTPRNLSAQELIKILAKYGYEITRQKGSHIRLVKQSEKGSHYVTIPNHNPIKLGTLSSIISDIADNLGINKEDFFN</sequence>
<evidence type="ECO:0000256" key="5">
    <source>
        <dbReference type="ARBA" id="ARBA00022801"/>
    </source>
</evidence>
<keyword evidence="5" id="KW-0378">Hydrolase</keyword>
<proteinExistence type="inferred from homology"/>
<evidence type="ECO:0000256" key="6">
    <source>
        <dbReference type="ARBA" id="ARBA00022884"/>
    </source>
</evidence>
<dbReference type="Pfam" id="PF07927">
    <property type="entry name" value="HicA_toxin"/>
    <property type="match status" value="1"/>
</dbReference>
<dbReference type="SUPFAM" id="SSF54786">
    <property type="entry name" value="YcfA/nrd intein domain"/>
    <property type="match status" value="1"/>
</dbReference>
<keyword evidence="9" id="KW-1185">Reference proteome</keyword>
<keyword evidence="4" id="KW-0255">Endonuclease</keyword>
<keyword evidence="7" id="KW-0346">Stress response</keyword>
<dbReference type="GO" id="GO:0016787">
    <property type="term" value="F:hydrolase activity"/>
    <property type="evidence" value="ECO:0007669"/>
    <property type="project" value="UniProtKB-KW"/>
</dbReference>
<evidence type="ECO:0000256" key="7">
    <source>
        <dbReference type="ARBA" id="ARBA00023016"/>
    </source>
</evidence>